<evidence type="ECO:0000256" key="2">
    <source>
        <dbReference type="ARBA" id="ARBA00023125"/>
    </source>
</evidence>
<accession>A0A558AID4</accession>
<dbReference type="SMART" id="SM00895">
    <property type="entry name" value="FCD"/>
    <property type="match status" value="1"/>
</dbReference>
<evidence type="ECO:0000259" key="4">
    <source>
        <dbReference type="PROSITE" id="PS50949"/>
    </source>
</evidence>
<dbReference type="GO" id="GO:0003677">
    <property type="term" value="F:DNA binding"/>
    <property type="evidence" value="ECO:0007669"/>
    <property type="project" value="UniProtKB-KW"/>
</dbReference>
<keyword evidence="6" id="KW-1185">Reference proteome</keyword>
<dbReference type="OrthoDB" id="3186208at2"/>
<dbReference type="SMART" id="SM00345">
    <property type="entry name" value="HTH_GNTR"/>
    <property type="match status" value="1"/>
</dbReference>
<dbReference type="SUPFAM" id="SSF48008">
    <property type="entry name" value="GntR ligand-binding domain-like"/>
    <property type="match status" value="1"/>
</dbReference>
<dbReference type="Pfam" id="PF07729">
    <property type="entry name" value="FCD"/>
    <property type="match status" value="1"/>
</dbReference>
<reference evidence="5 6" key="1">
    <citation type="submission" date="2019-07" db="EMBL/GenBank/DDBJ databases">
        <title>New species of Amycolatopsis and Streptomyces.</title>
        <authorList>
            <person name="Duangmal K."/>
            <person name="Teo W.F.A."/>
            <person name="Lipun K."/>
        </authorList>
    </citation>
    <scope>NUCLEOTIDE SEQUENCE [LARGE SCALE GENOMIC DNA]</scope>
    <source>
        <strain evidence="5 6">JCM 30562</strain>
    </source>
</reference>
<comment type="caution">
    <text evidence="5">The sequence shown here is derived from an EMBL/GenBank/DDBJ whole genome shotgun (WGS) entry which is preliminary data.</text>
</comment>
<dbReference type="InterPro" id="IPR008920">
    <property type="entry name" value="TF_FadR/GntR_C"/>
</dbReference>
<name>A0A558AID4_9PSEU</name>
<evidence type="ECO:0000313" key="6">
    <source>
        <dbReference type="Proteomes" id="UP000318578"/>
    </source>
</evidence>
<dbReference type="Gene3D" id="1.10.10.10">
    <property type="entry name" value="Winged helix-like DNA-binding domain superfamily/Winged helix DNA-binding domain"/>
    <property type="match status" value="1"/>
</dbReference>
<dbReference type="PANTHER" id="PTHR43537:SF5">
    <property type="entry name" value="UXU OPERON TRANSCRIPTIONAL REGULATOR"/>
    <property type="match status" value="1"/>
</dbReference>
<dbReference type="EMBL" id="VJZA01000008">
    <property type="protein sequence ID" value="TVT24036.1"/>
    <property type="molecule type" value="Genomic_DNA"/>
</dbReference>
<organism evidence="5 6">
    <name type="scientific">Amycolatopsis acidiphila</name>
    <dbReference type="NCBI Taxonomy" id="715473"/>
    <lineage>
        <taxon>Bacteria</taxon>
        <taxon>Bacillati</taxon>
        <taxon>Actinomycetota</taxon>
        <taxon>Actinomycetes</taxon>
        <taxon>Pseudonocardiales</taxon>
        <taxon>Pseudonocardiaceae</taxon>
        <taxon>Amycolatopsis</taxon>
    </lineage>
</organism>
<keyword evidence="1" id="KW-0805">Transcription regulation</keyword>
<dbReference type="GO" id="GO:0003700">
    <property type="term" value="F:DNA-binding transcription factor activity"/>
    <property type="evidence" value="ECO:0007669"/>
    <property type="project" value="InterPro"/>
</dbReference>
<dbReference type="InterPro" id="IPR011711">
    <property type="entry name" value="GntR_C"/>
</dbReference>
<keyword evidence="3" id="KW-0804">Transcription</keyword>
<sequence length="218" mass="23836">MPRLTGVGAVERPKTLSRSAYLGIQQAIRDGAIIQGTLYSENELAETLGMSRTPVREALIALAREGLVEIESQRGFRLRQLSDAQRWEVFDLRLLLEPYVARKLAECATEDGVRRLTELVDGQEELSGADLQSAFLALDEEFHLLMPQLVGLERSHDILVSLRGAMWLMGFEALSLPQRHSAVIAEHRAIVAAIAAHDPDAAAGAAHEHIVKTAAAVS</sequence>
<feature type="domain" description="HTH gntR-type" evidence="4">
    <location>
        <begin position="14"/>
        <end position="81"/>
    </location>
</feature>
<dbReference type="Gene3D" id="1.20.120.530">
    <property type="entry name" value="GntR ligand-binding domain-like"/>
    <property type="match status" value="1"/>
</dbReference>
<dbReference type="RefSeq" id="WP_144635688.1">
    <property type="nucleotide sequence ID" value="NZ_BNAX01000018.1"/>
</dbReference>
<evidence type="ECO:0000256" key="1">
    <source>
        <dbReference type="ARBA" id="ARBA00023015"/>
    </source>
</evidence>
<dbReference type="Pfam" id="PF00392">
    <property type="entry name" value="GntR"/>
    <property type="match status" value="1"/>
</dbReference>
<dbReference type="SUPFAM" id="SSF46785">
    <property type="entry name" value="Winged helix' DNA-binding domain"/>
    <property type="match status" value="1"/>
</dbReference>
<protein>
    <submittedName>
        <fullName evidence="5">GntR family transcriptional regulator</fullName>
    </submittedName>
</protein>
<dbReference type="Proteomes" id="UP000318578">
    <property type="component" value="Unassembled WGS sequence"/>
</dbReference>
<dbReference type="AlphaFoldDB" id="A0A558AID4"/>
<dbReference type="PRINTS" id="PR00035">
    <property type="entry name" value="HTHGNTR"/>
</dbReference>
<dbReference type="InterPro" id="IPR036388">
    <property type="entry name" value="WH-like_DNA-bd_sf"/>
</dbReference>
<dbReference type="CDD" id="cd07377">
    <property type="entry name" value="WHTH_GntR"/>
    <property type="match status" value="1"/>
</dbReference>
<evidence type="ECO:0000256" key="3">
    <source>
        <dbReference type="ARBA" id="ARBA00023163"/>
    </source>
</evidence>
<dbReference type="PANTHER" id="PTHR43537">
    <property type="entry name" value="TRANSCRIPTIONAL REGULATOR, GNTR FAMILY"/>
    <property type="match status" value="1"/>
</dbReference>
<proteinExistence type="predicted"/>
<evidence type="ECO:0000313" key="5">
    <source>
        <dbReference type="EMBL" id="TVT24036.1"/>
    </source>
</evidence>
<gene>
    <name evidence="5" type="ORF">FNH06_07445</name>
</gene>
<dbReference type="InterPro" id="IPR036390">
    <property type="entry name" value="WH_DNA-bd_sf"/>
</dbReference>
<dbReference type="PROSITE" id="PS50949">
    <property type="entry name" value="HTH_GNTR"/>
    <property type="match status" value="1"/>
</dbReference>
<keyword evidence="2" id="KW-0238">DNA-binding</keyword>
<dbReference type="InterPro" id="IPR000524">
    <property type="entry name" value="Tscrpt_reg_HTH_GntR"/>
</dbReference>